<evidence type="ECO:0000313" key="3">
    <source>
        <dbReference type="RefSeq" id="XP_026751136.1"/>
    </source>
</evidence>
<dbReference type="RefSeq" id="XP_026751136.1">
    <property type="nucleotide sequence ID" value="XM_026895335.3"/>
</dbReference>
<dbReference type="AlphaFoldDB" id="A0A6J1WCC0"/>
<dbReference type="OrthoDB" id="7454303at2759"/>
<dbReference type="InParanoid" id="A0A6J1WCC0"/>
<name>A0A6J1WCC0_GALME</name>
<proteinExistence type="predicted"/>
<keyword evidence="2" id="KW-1185">Reference proteome</keyword>
<reference evidence="3" key="1">
    <citation type="submission" date="2025-08" db="UniProtKB">
        <authorList>
            <consortium name="RefSeq"/>
        </authorList>
    </citation>
    <scope>IDENTIFICATION</scope>
    <source>
        <tissue evidence="3">Whole larvae</tissue>
    </source>
</reference>
<dbReference type="Proteomes" id="UP001652740">
    <property type="component" value="Unplaced"/>
</dbReference>
<feature type="compositionally biased region" description="Basic and acidic residues" evidence="1">
    <location>
        <begin position="22"/>
        <end position="43"/>
    </location>
</feature>
<organism evidence="2 3">
    <name type="scientific">Galleria mellonella</name>
    <name type="common">Greater wax moth</name>
    <dbReference type="NCBI Taxonomy" id="7137"/>
    <lineage>
        <taxon>Eukaryota</taxon>
        <taxon>Metazoa</taxon>
        <taxon>Ecdysozoa</taxon>
        <taxon>Arthropoda</taxon>
        <taxon>Hexapoda</taxon>
        <taxon>Insecta</taxon>
        <taxon>Pterygota</taxon>
        <taxon>Neoptera</taxon>
        <taxon>Endopterygota</taxon>
        <taxon>Lepidoptera</taxon>
        <taxon>Glossata</taxon>
        <taxon>Ditrysia</taxon>
        <taxon>Pyraloidea</taxon>
        <taxon>Pyralidae</taxon>
        <taxon>Galleriinae</taxon>
        <taxon>Galleria</taxon>
    </lineage>
</organism>
<dbReference type="GeneID" id="113511658"/>
<accession>A0A6J1WCC0</accession>
<feature type="region of interest" description="Disordered" evidence="1">
    <location>
        <begin position="21"/>
        <end position="43"/>
    </location>
</feature>
<sequence length="613" mass="72350">MCSEKKKMKLTESTSVANTCKRQGESVEPSFKRVKTEKPPKDDLQAKKRKNFITACERVSYEAYFDQCSRFQLFYLPTCAKGNCLHQEYKHGGNIKEIPSYAEESFKIEMKTNMWCEALEVCQLCITPEQYLSANVLKDIVEIMLNAHDDNYVGYTIQYLIDKCQTILSQNFSIHPPCMVKSLRKCYNDFLMSPMEPKEKTFTNRSQFECEKGIVKYCMNRLQYEISIESKDGPLINKDENIPEEMRQSVKGLHWIKEKLEIYELLERNERIERLMSVLECIIELLQYDLAIWHSRYTNNLGSHIMRSHKPLMAYILWGNNVLYTGTVNNNCRQILKLFVYMVHLQYPQDYIIIMTTWLNIIIQTFYICEKNSNCDYPNTGKYCNIFANEFYKIISVMPPQSIIRILERIQPHYMQYLVGSLHVQKLLSSQFDDIIVNLTNFIEKSQWNQYPMSENEINISKKYDTKPKRVKNILHFLSKMCRSWRSSSKSSSLNYRVYPKFDQDSLNDDYKININYVVHTMYITLEAYFDAFNVERIQETLDSLNEQILTHNDTVDQVTNYSSYSVTEHFIKKYRSIFQKLQELVLILHNLKTTGELPEVLKVFEKIGLLGL</sequence>
<evidence type="ECO:0000256" key="1">
    <source>
        <dbReference type="SAM" id="MobiDB-lite"/>
    </source>
</evidence>
<evidence type="ECO:0000313" key="2">
    <source>
        <dbReference type="Proteomes" id="UP001652740"/>
    </source>
</evidence>
<dbReference type="KEGG" id="gmw:113511658"/>
<gene>
    <name evidence="3" type="primary">LOC113511658</name>
</gene>
<protein>
    <submittedName>
        <fullName evidence="3">Uncharacterized protein LOC113511658</fullName>
    </submittedName>
</protein>